<reference evidence="1" key="1">
    <citation type="journal article" date="2016" name="Theor. Appl. Genet.">
        <title>The Solanum demissum R8/Rpi-smira2 late blight resistance gene is a Sw-5 homolog.</title>
        <authorList>
            <person name="Vossen J.H."/>
            <person name="van Arkel G."/>
            <person name="Jacobsen E."/>
            <person name="Visser R.G.F."/>
        </authorList>
    </citation>
    <scope>NUCLEOTIDE SEQUENCE</scope>
</reference>
<name>A0A191UMR9_SOLDE</name>
<accession>A0A191UMR9</accession>
<organism evidence="1">
    <name type="scientific">Solanum demissum</name>
    <name type="common">Wild potato</name>
    <dbReference type="NCBI Taxonomy" id="50514"/>
    <lineage>
        <taxon>Eukaryota</taxon>
        <taxon>Viridiplantae</taxon>
        <taxon>Streptophyta</taxon>
        <taxon>Embryophyta</taxon>
        <taxon>Tracheophyta</taxon>
        <taxon>Spermatophyta</taxon>
        <taxon>Magnoliopsida</taxon>
        <taxon>eudicotyledons</taxon>
        <taxon>Gunneridae</taxon>
        <taxon>Pentapetalae</taxon>
        <taxon>asterids</taxon>
        <taxon>lamiids</taxon>
        <taxon>Solanales</taxon>
        <taxon>Solanaceae</taxon>
        <taxon>Solanoideae</taxon>
        <taxon>Solaneae</taxon>
        <taxon>Solanum</taxon>
    </lineage>
</organism>
<proteinExistence type="predicted"/>
<dbReference type="AlphaFoldDB" id="A0A191UMR9"/>
<dbReference type="EMBL" id="KU530153">
    <property type="protein sequence ID" value="ANJ02812.1"/>
    <property type="molecule type" value="Genomic_DNA"/>
</dbReference>
<sequence>MIGVENHEVSSSNDSKDLSSRLAVFDFFDLSIGIVPYSPLGRGFFSAGAKLIEILPDGDFCKRASTGCPYLKSS</sequence>
<evidence type="ECO:0000313" key="1">
    <source>
        <dbReference type="EMBL" id="ANJ02812.1"/>
    </source>
</evidence>
<protein>
    <submittedName>
        <fullName evidence="1">Uncharacterized protein</fullName>
    </submittedName>
</protein>